<feature type="coiled-coil region" evidence="1">
    <location>
        <begin position="78"/>
        <end position="123"/>
    </location>
</feature>
<organism evidence="3 4">
    <name type="scientific">Artemia franciscana</name>
    <name type="common">Brine shrimp</name>
    <name type="synonym">Artemia sanfranciscana</name>
    <dbReference type="NCBI Taxonomy" id="6661"/>
    <lineage>
        <taxon>Eukaryota</taxon>
        <taxon>Metazoa</taxon>
        <taxon>Ecdysozoa</taxon>
        <taxon>Arthropoda</taxon>
        <taxon>Crustacea</taxon>
        <taxon>Branchiopoda</taxon>
        <taxon>Anostraca</taxon>
        <taxon>Artemiidae</taxon>
        <taxon>Artemia</taxon>
    </lineage>
</organism>
<evidence type="ECO:0000313" key="3">
    <source>
        <dbReference type="EMBL" id="KAK2722168.1"/>
    </source>
</evidence>
<name>A0AA88I3J0_ARTSF</name>
<feature type="compositionally biased region" description="Polar residues" evidence="2">
    <location>
        <begin position="280"/>
        <end position="293"/>
    </location>
</feature>
<feature type="compositionally biased region" description="Basic residues" evidence="2">
    <location>
        <begin position="396"/>
        <end position="406"/>
    </location>
</feature>
<protein>
    <submittedName>
        <fullName evidence="3">Uncharacterized protein</fullName>
    </submittedName>
</protein>
<feature type="compositionally biased region" description="Basic residues" evidence="2">
    <location>
        <begin position="323"/>
        <end position="335"/>
    </location>
</feature>
<feature type="coiled-coil region" evidence="1">
    <location>
        <begin position="172"/>
        <end position="203"/>
    </location>
</feature>
<reference evidence="3" key="1">
    <citation type="submission" date="2023-07" db="EMBL/GenBank/DDBJ databases">
        <title>Chromosome-level genome assembly of Artemia franciscana.</title>
        <authorList>
            <person name="Jo E."/>
        </authorList>
    </citation>
    <scope>NUCLEOTIDE SEQUENCE</scope>
    <source>
        <tissue evidence="3">Whole body</tissue>
    </source>
</reference>
<dbReference type="AlphaFoldDB" id="A0AA88I3J0"/>
<evidence type="ECO:0000313" key="4">
    <source>
        <dbReference type="Proteomes" id="UP001187531"/>
    </source>
</evidence>
<evidence type="ECO:0000256" key="1">
    <source>
        <dbReference type="SAM" id="Coils"/>
    </source>
</evidence>
<accession>A0AA88I3J0</accession>
<dbReference type="EMBL" id="JAVRJZ010000005">
    <property type="protein sequence ID" value="KAK2722168.1"/>
    <property type="molecule type" value="Genomic_DNA"/>
</dbReference>
<comment type="caution">
    <text evidence="3">The sequence shown here is derived from an EMBL/GenBank/DDBJ whole genome shotgun (WGS) entry which is preliminary data.</text>
</comment>
<keyword evidence="4" id="KW-1185">Reference proteome</keyword>
<feature type="region of interest" description="Disordered" evidence="2">
    <location>
        <begin position="380"/>
        <end position="417"/>
    </location>
</feature>
<gene>
    <name evidence="3" type="ORF">QYM36_002650</name>
</gene>
<proteinExistence type="predicted"/>
<evidence type="ECO:0000256" key="2">
    <source>
        <dbReference type="SAM" id="MobiDB-lite"/>
    </source>
</evidence>
<feature type="region of interest" description="Disordered" evidence="2">
    <location>
        <begin position="267"/>
        <end position="344"/>
    </location>
</feature>
<dbReference type="Proteomes" id="UP001187531">
    <property type="component" value="Unassembled WGS sequence"/>
</dbReference>
<sequence>MDDDLKSFLLCFDDYKKINTSLESENQKIRSDLEWTKRQERILQEQHSVLQEELKILRGQYSEMFPLLSQLTYFQSENRTLYLELKRKTQEIEKLQKSHLQSIETLKAEFNDKQEKVRKIHQEEMEYQMKYFKNEEAELLTKLQASSETLSMIKNEKEAILKENNDLYLNMKLAYESESANLKRELAEANAKYEAQSEKFKIKWQCLQKTHFVERQKLKQQLDQQTARAGLLDVDLQSALKTIENLKTDLKRYARYYKPKTFTADMNEKQDSDFDDFENVPTNFSDQEQSTSAHGRFSNGRISRGKTSHSARGIQRGRGLSKPPRRARGSSRASKKLNLANEDDLEMGPYRKNCAPPLHQTSYLPMHSLYVADSEDELNALCDDPRSNGDGSLKPLPKKHEPKRRKLYSESFVYDEL</sequence>
<keyword evidence="1" id="KW-0175">Coiled coil</keyword>